<dbReference type="AlphaFoldDB" id="A0A7H8NCG7"/>
<dbReference type="EMBL" id="CP054929">
    <property type="protein sequence ID" value="QKW52082.1"/>
    <property type="molecule type" value="Genomic_DNA"/>
</dbReference>
<evidence type="ECO:0000313" key="4">
    <source>
        <dbReference type="EMBL" id="QKW52082.1"/>
    </source>
</evidence>
<name>A0A7H8NCG7_9ACTN</name>
<feature type="domain" description="Putative Flp pilus-assembly TadG-like N-terminal" evidence="3">
    <location>
        <begin position="21"/>
        <end position="60"/>
    </location>
</feature>
<feature type="compositionally biased region" description="Pro residues" evidence="1">
    <location>
        <begin position="163"/>
        <end position="173"/>
    </location>
</feature>
<proteinExistence type="predicted"/>
<feature type="compositionally biased region" description="Basic and acidic residues" evidence="1">
    <location>
        <begin position="199"/>
        <end position="208"/>
    </location>
</feature>
<evidence type="ECO:0000256" key="1">
    <source>
        <dbReference type="SAM" id="MobiDB-lite"/>
    </source>
</evidence>
<gene>
    <name evidence="4" type="ORF">HUT08_23970</name>
</gene>
<feature type="region of interest" description="Disordered" evidence="1">
    <location>
        <begin position="157"/>
        <end position="232"/>
    </location>
</feature>
<keyword evidence="2" id="KW-0472">Membrane</keyword>
<evidence type="ECO:0000259" key="3">
    <source>
        <dbReference type="Pfam" id="PF13400"/>
    </source>
</evidence>
<keyword evidence="2" id="KW-1133">Transmembrane helix</keyword>
<keyword evidence="2" id="KW-0812">Transmembrane</keyword>
<protein>
    <recommendedName>
        <fullName evidence="3">Putative Flp pilus-assembly TadG-like N-terminal domain-containing protein</fullName>
    </recommendedName>
</protein>
<evidence type="ECO:0000256" key="2">
    <source>
        <dbReference type="SAM" id="Phobius"/>
    </source>
</evidence>
<dbReference type="Pfam" id="PF13400">
    <property type="entry name" value="Tad"/>
    <property type="match status" value="1"/>
</dbReference>
<feature type="transmembrane region" description="Helical" evidence="2">
    <location>
        <begin position="20"/>
        <end position="38"/>
    </location>
</feature>
<dbReference type="InterPro" id="IPR028087">
    <property type="entry name" value="Tad_N"/>
</dbReference>
<dbReference type="Proteomes" id="UP000509303">
    <property type="component" value="Chromosome"/>
</dbReference>
<dbReference type="RefSeq" id="WP_176163788.1">
    <property type="nucleotide sequence ID" value="NZ_CP054929.1"/>
</dbReference>
<accession>A0A7H8NCG7</accession>
<reference evidence="4 5" key="1">
    <citation type="submission" date="2020-06" db="EMBL/GenBank/DDBJ databases">
        <title>Genome mining for natural products.</title>
        <authorList>
            <person name="Zhang B."/>
            <person name="Shi J."/>
            <person name="Ge H."/>
        </authorList>
    </citation>
    <scope>NUCLEOTIDE SEQUENCE [LARGE SCALE GENOMIC DNA]</scope>
    <source>
        <strain evidence="4 5">NA00687</strain>
    </source>
</reference>
<organism evidence="4 5">
    <name type="scientific">Streptomyces buecherae</name>
    <dbReference type="NCBI Taxonomy" id="2763006"/>
    <lineage>
        <taxon>Bacteria</taxon>
        <taxon>Bacillati</taxon>
        <taxon>Actinomycetota</taxon>
        <taxon>Actinomycetes</taxon>
        <taxon>Kitasatosporales</taxon>
        <taxon>Streptomycetaceae</taxon>
        <taxon>Streptomyces</taxon>
    </lineage>
</organism>
<sequence length="244" mass="25386">MRRLRRVAGPGDSGQAFPIYITAVAGLLFLGLALFAVGQAGATRNGAQTAADAAALAAAQEHRDALRDELLAAIGGGDAWQDILDGIGTGSPYACDEARWFAAENDADVTDCTVSGGLNPTFNVAVRTRYTVGDSIVPGTESRHAEAEATAEIEPRCVRLPGKPDPTPSPDPRPTGDDTDDGNDGNGNDGGDDDGGSDGDDKPEEKPKAPPVEFTCDGEEWSIDPERPDTLPDVADLFSVHLAD</sequence>
<evidence type="ECO:0000313" key="5">
    <source>
        <dbReference type="Proteomes" id="UP000509303"/>
    </source>
</evidence>
<keyword evidence="5" id="KW-1185">Reference proteome</keyword>